<dbReference type="Proteomes" id="UP001157138">
    <property type="component" value="Unassembled WGS sequence"/>
</dbReference>
<evidence type="ECO:0008006" key="3">
    <source>
        <dbReference type="Google" id="ProtNLM"/>
    </source>
</evidence>
<gene>
    <name evidence="1" type="ORF">GCM10007938_15070</name>
</gene>
<dbReference type="EMBL" id="BSPW01000024">
    <property type="protein sequence ID" value="GLT17729.1"/>
    <property type="molecule type" value="Genomic_DNA"/>
</dbReference>
<sequence length="119" mass="13180">MYKSWLGSFLVVCSLTGFGCYSKSERQIDEVSVVSLASYSINADSIEFDALSNGCSHNQDFAIEVVNETKHSAQISIIRLKVDGCRKMPAYQGFKLPLYNSLIGKEIHINNPKGKVISE</sequence>
<protein>
    <recommendedName>
        <fullName evidence="3">Lipoprotein</fullName>
    </recommendedName>
</protein>
<comment type="caution">
    <text evidence="1">The sequence shown here is derived from an EMBL/GenBank/DDBJ whole genome shotgun (WGS) entry which is preliminary data.</text>
</comment>
<dbReference type="RefSeq" id="WP_284191623.1">
    <property type="nucleotide sequence ID" value="NZ_BSPW01000024.1"/>
</dbReference>
<dbReference type="PROSITE" id="PS51257">
    <property type="entry name" value="PROKAR_LIPOPROTEIN"/>
    <property type="match status" value="1"/>
</dbReference>
<name>A0ABQ6EXM0_9VIBR</name>
<accession>A0ABQ6EXM0</accession>
<evidence type="ECO:0000313" key="1">
    <source>
        <dbReference type="EMBL" id="GLT17729.1"/>
    </source>
</evidence>
<organism evidence="1 2">
    <name type="scientific">Vibrio zhanjiangensis</name>
    <dbReference type="NCBI Taxonomy" id="1046128"/>
    <lineage>
        <taxon>Bacteria</taxon>
        <taxon>Pseudomonadati</taxon>
        <taxon>Pseudomonadota</taxon>
        <taxon>Gammaproteobacteria</taxon>
        <taxon>Vibrionales</taxon>
        <taxon>Vibrionaceae</taxon>
        <taxon>Vibrio</taxon>
    </lineage>
</organism>
<reference evidence="2" key="1">
    <citation type="journal article" date="2019" name="Int. J. Syst. Evol. Microbiol.">
        <title>The Global Catalogue of Microorganisms (GCM) 10K type strain sequencing project: providing services to taxonomists for standard genome sequencing and annotation.</title>
        <authorList>
            <consortium name="The Broad Institute Genomics Platform"/>
            <consortium name="The Broad Institute Genome Sequencing Center for Infectious Disease"/>
            <person name="Wu L."/>
            <person name="Ma J."/>
        </authorList>
    </citation>
    <scope>NUCLEOTIDE SEQUENCE [LARGE SCALE GENOMIC DNA]</scope>
    <source>
        <strain evidence="2">NBRC 108723</strain>
    </source>
</reference>
<proteinExistence type="predicted"/>
<evidence type="ECO:0000313" key="2">
    <source>
        <dbReference type="Proteomes" id="UP001157138"/>
    </source>
</evidence>
<keyword evidence="2" id="KW-1185">Reference proteome</keyword>